<dbReference type="Pfam" id="PF06259">
    <property type="entry name" value="Abhydrolase_8"/>
    <property type="match status" value="1"/>
</dbReference>
<dbReference type="SUPFAM" id="SSF53474">
    <property type="entry name" value="alpha/beta-Hydrolases"/>
    <property type="match status" value="1"/>
</dbReference>
<dbReference type="EMBL" id="JAGEMK010000002">
    <property type="protein sequence ID" value="MBO1751412.1"/>
    <property type="molecule type" value="Genomic_DNA"/>
</dbReference>
<comment type="caution">
    <text evidence="2">The sequence shown here is derived from an EMBL/GenBank/DDBJ whole genome shotgun (WGS) entry which is preliminary data.</text>
</comment>
<dbReference type="Proteomes" id="UP000664209">
    <property type="component" value="Unassembled WGS sequence"/>
</dbReference>
<accession>A0A939LU90</accession>
<keyword evidence="3" id="KW-1185">Reference proteome</keyword>
<dbReference type="InterPro" id="IPR029058">
    <property type="entry name" value="AB_hydrolase_fold"/>
</dbReference>
<reference evidence="2" key="1">
    <citation type="submission" date="2021-03" db="EMBL/GenBank/DDBJ databases">
        <title>Actinotalea soli sp. nov., isolated from soil.</title>
        <authorList>
            <person name="Ping W."/>
            <person name="Zhang J."/>
        </authorList>
    </citation>
    <scope>NUCLEOTIDE SEQUENCE</scope>
    <source>
        <strain evidence="2">BY-33</strain>
    </source>
</reference>
<sequence>MSAIDTVLSWRPDDVAAIADALVQHRRSLLVAEDELTRSQPPTTWVSTSREPARRVHDRLGRDLSRMAAEAGSVAAAADDAAATLRAAQAELESALEWASGQGFRVDRSTGAVSDIACWEPEVARDRDIAIAEIADRIAQAVRAAQHADATLAAALDGVAQSDGPLVSASDVASVPPMPEGASPGEANAWWRSMSEEQQAWVLAEHPEWLGNTDGIPAGIRDQANRALIDTYRSELEAEAERLRANLDSNWFGGTFTNDDAALKIVEEKLAGLDAIEEVLSRGGRQLLVLDPTGARQLMAAVAVGDVDSADHVAVFTPGFTSTVGGSMASYDRDMEKLARVARDESLWHGDGGTVATVSWLGYEAPQWSEWHRPGSDFVTSQDSANTGGAALADFYRGIDASRPVNPNLTALGHSYGSTTTGVALQESTGVDSAVIFGSPGIATGDVTDLQVPSGQVFQLEADWDGVADLGRFGGDPSRMDGLRSLSTDESQMDGATLNRSTGHSAYLTQDTTSQHNIAAVVVGAEDRMIEVDR</sequence>
<feature type="domain" description="DUF1023" evidence="1">
    <location>
        <begin position="294"/>
        <end position="473"/>
    </location>
</feature>
<evidence type="ECO:0000313" key="3">
    <source>
        <dbReference type="Proteomes" id="UP000664209"/>
    </source>
</evidence>
<protein>
    <recommendedName>
        <fullName evidence="1">DUF1023 domain-containing protein</fullName>
    </recommendedName>
</protein>
<gene>
    <name evidence="2" type="ORF">J4G33_06305</name>
</gene>
<proteinExistence type="predicted"/>
<name>A0A939LU90_9CELL</name>
<organism evidence="2 3">
    <name type="scientific">Actinotalea soli</name>
    <dbReference type="NCBI Taxonomy" id="2819234"/>
    <lineage>
        <taxon>Bacteria</taxon>
        <taxon>Bacillati</taxon>
        <taxon>Actinomycetota</taxon>
        <taxon>Actinomycetes</taxon>
        <taxon>Micrococcales</taxon>
        <taxon>Cellulomonadaceae</taxon>
        <taxon>Actinotalea</taxon>
    </lineage>
</organism>
<evidence type="ECO:0000259" key="1">
    <source>
        <dbReference type="Pfam" id="PF06259"/>
    </source>
</evidence>
<dbReference type="AlphaFoldDB" id="A0A939LU90"/>
<dbReference type="InterPro" id="IPR010427">
    <property type="entry name" value="DUF1023"/>
</dbReference>
<dbReference type="RefSeq" id="WP_208055071.1">
    <property type="nucleotide sequence ID" value="NZ_JAGEMK010000002.1"/>
</dbReference>
<evidence type="ECO:0000313" key="2">
    <source>
        <dbReference type="EMBL" id="MBO1751412.1"/>
    </source>
</evidence>